<dbReference type="Proteomes" id="UP000234483">
    <property type="component" value="Unassembled WGS sequence"/>
</dbReference>
<dbReference type="SUPFAM" id="SSF54913">
    <property type="entry name" value="GlnB-like"/>
    <property type="match status" value="1"/>
</dbReference>
<dbReference type="InterPro" id="IPR015867">
    <property type="entry name" value="N-reg_PII/ATP_PRibTrfase_C"/>
</dbReference>
<name>A0A2N5CLW0_9CAUL</name>
<dbReference type="PANTHER" id="PTHR35983:SF1">
    <property type="entry name" value="UPF0166 PROTEIN TM_0021"/>
    <property type="match status" value="1"/>
</dbReference>
<dbReference type="PANTHER" id="PTHR35983">
    <property type="entry name" value="UPF0166 PROTEIN TM_0021"/>
    <property type="match status" value="1"/>
</dbReference>
<evidence type="ECO:0000313" key="4">
    <source>
        <dbReference type="Proteomes" id="UP000234483"/>
    </source>
</evidence>
<dbReference type="EMBL" id="CP026100">
    <property type="protein sequence ID" value="AYV48200.1"/>
    <property type="molecule type" value="Genomic_DNA"/>
</dbReference>
<keyword evidence="5" id="KW-1185">Reference proteome</keyword>
<sequence>MMIPGNALLLRIYTDENAMSGDRPYFEALVDRARLVGLAGATVLRGLRGFGASSIMHGAGGFHLNSNLPVVVEIVDEEAKIRPFIDGLEQGDEIGLVTLEKVEVVRYGGHRIPYV</sequence>
<dbReference type="Gene3D" id="3.30.70.120">
    <property type="match status" value="1"/>
</dbReference>
<dbReference type="KEGG" id="cfh:C1707_19120"/>
<reference evidence="2 5" key="2">
    <citation type="submission" date="2018-01" db="EMBL/GenBank/DDBJ databases">
        <title>Complete genome sequence of Caulobacter flavus RHGG3.</title>
        <authorList>
            <person name="Yang E."/>
        </authorList>
    </citation>
    <scope>NUCLEOTIDE SEQUENCE [LARGE SCALE GENOMIC DNA]</scope>
    <source>
        <strain evidence="2 5">RHGG3</strain>
    </source>
</reference>
<dbReference type="InterPro" id="IPR011322">
    <property type="entry name" value="N-reg_PII-like_a/b"/>
</dbReference>
<evidence type="ECO:0000256" key="1">
    <source>
        <dbReference type="ARBA" id="ARBA00010554"/>
    </source>
</evidence>
<dbReference type="Pfam" id="PF02641">
    <property type="entry name" value="DUF190"/>
    <property type="match status" value="1"/>
</dbReference>
<evidence type="ECO:0000313" key="3">
    <source>
        <dbReference type="EMBL" id="PLR06875.1"/>
    </source>
</evidence>
<proteinExistence type="inferred from homology"/>
<dbReference type="EMBL" id="PJRQ01000048">
    <property type="protein sequence ID" value="PLR06875.1"/>
    <property type="molecule type" value="Genomic_DNA"/>
</dbReference>
<dbReference type="AlphaFoldDB" id="A0A2N5CLW0"/>
<protein>
    <submittedName>
        <fullName evidence="3">Uncharacterized protein</fullName>
    </submittedName>
</protein>
<evidence type="ECO:0000313" key="5">
    <source>
        <dbReference type="Proteomes" id="UP000281192"/>
    </source>
</evidence>
<reference evidence="3 4" key="1">
    <citation type="submission" date="2017-12" db="EMBL/GenBank/DDBJ databases">
        <title>The genome sequence of Caulobacter flavus CGMCC1 15093.</title>
        <authorList>
            <person name="Gao J."/>
            <person name="Mao X."/>
            <person name="Sun J."/>
        </authorList>
    </citation>
    <scope>NUCLEOTIDE SEQUENCE [LARGE SCALE GENOMIC DNA]</scope>
    <source>
        <strain evidence="3 4">CGMCC1 15093</strain>
    </source>
</reference>
<dbReference type="OrthoDB" id="9795599at2"/>
<accession>A0A2N5CLW0</accession>
<gene>
    <name evidence="2" type="ORF">C1707_19120</name>
    <name evidence="3" type="ORF">CFHF_23435</name>
</gene>
<organism evidence="3 4">
    <name type="scientific">Caulobacter flavus</name>
    <dbReference type="NCBI Taxonomy" id="1679497"/>
    <lineage>
        <taxon>Bacteria</taxon>
        <taxon>Pseudomonadati</taxon>
        <taxon>Pseudomonadota</taxon>
        <taxon>Alphaproteobacteria</taxon>
        <taxon>Caulobacterales</taxon>
        <taxon>Caulobacteraceae</taxon>
        <taxon>Caulobacter</taxon>
    </lineage>
</organism>
<comment type="similarity">
    <text evidence="1">Belongs to the UPF0166 family.</text>
</comment>
<dbReference type="Proteomes" id="UP000281192">
    <property type="component" value="Chromosome"/>
</dbReference>
<evidence type="ECO:0000313" key="2">
    <source>
        <dbReference type="EMBL" id="AYV48200.1"/>
    </source>
</evidence>
<dbReference type="InterPro" id="IPR003793">
    <property type="entry name" value="UPF0166"/>
</dbReference>